<dbReference type="EMBL" id="MU003521">
    <property type="protein sequence ID" value="KAF2467242.1"/>
    <property type="molecule type" value="Genomic_DNA"/>
</dbReference>
<keyword evidence="2" id="KW-1185">Reference proteome</keyword>
<dbReference type="Proteomes" id="UP000799755">
    <property type="component" value="Unassembled WGS sequence"/>
</dbReference>
<name>A0ACB6QM99_9PLEO</name>
<comment type="caution">
    <text evidence="1">The sequence shown here is derived from an EMBL/GenBank/DDBJ whole genome shotgun (WGS) entry which is preliminary data.</text>
</comment>
<protein>
    <submittedName>
        <fullName evidence="1">Uncharacterized protein</fullName>
    </submittedName>
</protein>
<organism evidence="1 2">
    <name type="scientific">Lindgomyces ingoldianus</name>
    <dbReference type="NCBI Taxonomy" id="673940"/>
    <lineage>
        <taxon>Eukaryota</taxon>
        <taxon>Fungi</taxon>
        <taxon>Dikarya</taxon>
        <taxon>Ascomycota</taxon>
        <taxon>Pezizomycotina</taxon>
        <taxon>Dothideomycetes</taxon>
        <taxon>Pleosporomycetidae</taxon>
        <taxon>Pleosporales</taxon>
        <taxon>Lindgomycetaceae</taxon>
        <taxon>Lindgomyces</taxon>
    </lineage>
</organism>
<proteinExistence type="predicted"/>
<evidence type="ECO:0000313" key="1">
    <source>
        <dbReference type="EMBL" id="KAF2467242.1"/>
    </source>
</evidence>
<gene>
    <name evidence="1" type="ORF">BDR25DRAFT_305670</name>
</gene>
<reference evidence="1" key="1">
    <citation type="journal article" date="2020" name="Stud. Mycol.">
        <title>101 Dothideomycetes genomes: a test case for predicting lifestyles and emergence of pathogens.</title>
        <authorList>
            <person name="Haridas S."/>
            <person name="Albert R."/>
            <person name="Binder M."/>
            <person name="Bloem J."/>
            <person name="Labutti K."/>
            <person name="Salamov A."/>
            <person name="Andreopoulos B."/>
            <person name="Baker S."/>
            <person name="Barry K."/>
            <person name="Bills G."/>
            <person name="Bluhm B."/>
            <person name="Cannon C."/>
            <person name="Castanera R."/>
            <person name="Culley D."/>
            <person name="Daum C."/>
            <person name="Ezra D."/>
            <person name="Gonzalez J."/>
            <person name="Henrissat B."/>
            <person name="Kuo A."/>
            <person name="Liang C."/>
            <person name="Lipzen A."/>
            <person name="Lutzoni F."/>
            <person name="Magnuson J."/>
            <person name="Mondo S."/>
            <person name="Nolan M."/>
            <person name="Ohm R."/>
            <person name="Pangilinan J."/>
            <person name="Park H.-J."/>
            <person name="Ramirez L."/>
            <person name="Alfaro M."/>
            <person name="Sun H."/>
            <person name="Tritt A."/>
            <person name="Yoshinaga Y."/>
            <person name="Zwiers L.-H."/>
            <person name="Turgeon B."/>
            <person name="Goodwin S."/>
            <person name="Spatafora J."/>
            <person name="Crous P."/>
            <person name="Grigoriev I."/>
        </authorList>
    </citation>
    <scope>NUCLEOTIDE SEQUENCE</scope>
    <source>
        <strain evidence="1">ATCC 200398</strain>
    </source>
</reference>
<sequence length="527" mass="59971">MTAATPNGADASTGDGGLAAKPPPDVVIPPKQVRDDISRTADFIHRRGEGTEHHLRERSGHMQKFSFLNKDDAYYAYFAWYLNELNQGRGATGTDGTGAQQAQDNKPKGPPEPPKFRFSARMPNISAKDLEILKVTAAYTARNGENWLKELRGREGANFQFDFLRPNHSFFQFFRSLVDQYKILLEDEDTVQARIDELTLNIQNRFHVLDRAKARAEYVKYQAQQKQQEEKKVEDERKEYAQIDWHDFSIIATVTFDELDDQAELPPPTSLNDLQSASLEQKAMVSLSAGRLEEAAPDEETYYNVSQQAPQMPPQVQAPMQFPMPQPMAPPVQPVYQPQPLAVQDYRTPAQIAREEEEERVIRERQAERERAAQAQAAAKGAGGPMRIRADYVPRAGVKKQNVPMALCPNCKQQFPANELEDHIRIELLDPRWKEQRNKMESRYSSSNLSTVDVANNLKRFASQRDDVFDGVSGMPISEEEQARRKKAAMSYDGQPDPAKDAVRLQEMQSMNLQDQLRRINEKHGRK</sequence>
<evidence type="ECO:0000313" key="2">
    <source>
        <dbReference type="Proteomes" id="UP000799755"/>
    </source>
</evidence>
<accession>A0ACB6QM99</accession>